<dbReference type="OrthoDB" id="2989795at2"/>
<dbReference type="Pfam" id="PF12691">
    <property type="entry name" value="Phage_tail_terminator_6"/>
    <property type="match status" value="1"/>
</dbReference>
<dbReference type="RefSeq" id="WP_015616452.1">
    <property type="nucleotide sequence ID" value="NC_021182.1"/>
</dbReference>
<dbReference type="HOGENOM" id="CLU_2057123_0_0_9"/>
<protein>
    <submittedName>
        <fullName evidence="1">Uncharacterized protein</fullName>
    </submittedName>
</protein>
<reference evidence="1 2" key="1">
    <citation type="submission" date="2012-01" db="EMBL/GenBank/DDBJ databases">
        <title>Complete sequence of chromosome of Clostridium pasteurianum BC1.</title>
        <authorList>
            <consortium name="US DOE Joint Genome Institute"/>
            <person name="Lucas S."/>
            <person name="Han J."/>
            <person name="Lapidus A."/>
            <person name="Cheng J.-F."/>
            <person name="Goodwin L."/>
            <person name="Pitluck S."/>
            <person name="Peters L."/>
            <person name="Mikhailova N."/>
            <person name="Teshima H."/>
            <person name="Detter J.C."/>
            <person name="Han C."/>
            <person name="Tapia R."/>
            <person name="Land M."/>
            <person name="Hauser L."/>
            <person name="Kyrpides N."/>
            <person name="Ivanova N."/>
            <person name="Pagani I."/>
            <person name="Dunn J."/>
            <person name="Taghavi S."/>
            <person name="Francis A."/>
            <person name="van der Lelie D."/>
            <person name="Woyke T."/>
        </authorList>
    </citation>
    <scope>NUCLEOTIDE SEQUENCE [LARGE SCALE GENOMIC DNA]</scope>
    <source>
        <strain evidence="1 2">BC1</strain>
    </source>
</reference>
<dbReference type="PATRIC" id="fig|86416.3.peg.3365"/>
<name>R4K4S7_CLOPA</name>
<sequence length="120" mass="13467">MLEEIGAALQSKNIATLAVDLFYNSMPSSPDICTTLYQTGGFEPGLNFDKSSEEKPTFQVMCRGTSQVETNARIQSIYKYLHGNSDIFPFIQAIQSPTSLGRDANNRWEFSCNFKIIKEL</sequence>
<dbReference type="eggNOG" id="ENOG5032V67">
    <property type="taxonomic scope" value="Bacteria"/>
</dbReference>
<evidence type="ECO:0000313" key="1">
    <source>
        <dbReference type="EMBL" id="AGK98167.1"/>
    </source>
</evidence>
<dbReference type="STRING" id="86416.Clopa_3371"/>
<organism evidence="1 2">
    <name type="scientific">Clostridium pasteurianum BC1</name>
    <dbReference type="NCBI Taxonomy" id="86416"/>
    <lineage>
        <taxon>Bacteria</taxon>
        <taxon>Bacillati</taxon>
        <taxon>Bacillota</taxon>
        <taxon>Clostridia</taxon>
        <taxon>Eubacteriales</taxon>
        <taxon>Clostridiaceae</taxon>
        <taxon>Clostridium</taxon>
    </lineage>
</organism>
<accession>R4K4S7</accession>
<dbReference type="InterPro" id="IPR024411">
    <property type="entry name" value="Tail_terminator_phage"/>
</dbReference>
<gene>
    <name evidence="1" type="ORF">Clopa_3371</name>
</gene>
<dbReference type="KEGG" id="cpas:Clopa_3371"/>
<evidence type="ECO:0000313" key="2">
    <source>
        <dbReference type="Proteomes" id="UP000013523"/>
    </source>
</evidence>
<dbReference type="EMBL" id="CP003261">
    <property type="protein sequence ID" value="AGK98167.1"/>
    <property type="molecule type" value="Genomic_DNA"/>
</dbReference>
<dbReference type="AlphaFoldDB" id="R4K4S7"/>
<proteinExistence type="predicted"/>
<keyword evidence="2" id="KW-1185">Reference proteome</keyword>
<dbReference type="Proteomes" id="UP000013523">
    <property type="component" value="Chromosome"/>
</dbReference>